<accession>A0AAD8FK40</accession>
<evidence type="ECO:0000313" key="2">
    <source>
        <dbReference type="EMBL" id="KAK0066858.1"/>
    </source>
</evidence>
<keyword evidence="1" id="KW-0812">Transmembrane</keyword>
<feature type="transmembrane region" description="Helical" evidence="1">
    <location>
        <begin position="12"/>
        <end position="35"/>
    </location>
</feature>
<name>A0AAD8FK40_BIOPF</name>
<dbReference type="Proteomes" id="UP001233172">
    <property type="component" value="Unassembled WGS sequence"/>
</dbReference>
<evidence type="ECO:0000313" key="3">
    <source>
        <dbReference type="Proteomes" id="UP001233172"/>
    </source>
</evidence>
<comment type="caution">
    <text evidence="2">The sequence shown here is derived from an EMBL/GenBank/DDBJ whole genome shotgun (WGS) entry which is preliminary data.</text>
</comment>
<sequence length="306" mass="35338">MLLFNLSIQQVGIWALTMKLFHSVLFLHVILFLYIQGTDVVYPEIVIKPYNQLDSVTNCLEGLISNYDTLVMKVFVTFPPESKDWASYIKMFVTTASQTLIPYLVNLKKESCYKRKQSGPKCYCESHHHHAFNVTCRFLATTDLSEAEIHGAFYNYNNSEFRSISEKFPTIYDLSKLKLTVNDVIIQDVDNCSFPIDTQKPTIYFCCSNTPWPCETVIKSKGNTLAQRKQCVTYTSKQPPELKYTMVYRVCDEEKKSESFICNTSNAFPSSNCSRQWTSNAFPSNNCSRQWILILDLIVVFRLIIR</sequence>
<reference evidence="2" key="1">
    <citation type="journal article" date="2023" name="PLoS Negl. Trop. Dis.">
        <title>A genome sequence for Biomphalaria pfeifferi, the major vector snail for the human-infecting parasite Schistosoma mansoni.</title>
        <authorList>
            <person name="Bu L."/>
            <person name="Lu L."/>
            <person name="Laidemitt M.R."/>
            <person name="Zhang S.M."/>
            <person name="Mutuku M."/>
            <person name="Mkoji G."/>
            <person name="Steinauer M."/>
            <person name="Loker E.S."/>
        </authorList>
    </citation>
    <scope>NUCLEOTIDE SEQUENCE</scope>
    <source>
        <strain evidence="2">KasaAsao</strain>
    </source>
</reference>
<dbReference type="EMBL" id="JASAOG010000009">
    <property type="protein sequence ID" value="KAK0066858.1"/>
    <property type="molecule type" value="Genomic_DNA"/>
</dbReference>
<keyword evidence="3" id="KW-1185">Reference proteome</keyword>
<evidence type="ECO:0000256" key="1">
    <source>
        <dbReference type="SAM" id="Phobius"/>
    </source>
</evidence>
<dbReference type="AlphaFoldDB" id="A0AAD8FK40"/>
<protein>
    <submittedName>
        <fullName evidence="2">Uncharacterized protein</fullName>
    </submittedName>
</protein>
<organism evidence="2 3">
    <name type="scientific">Biomphalaria pfeifferi</name>
    <name type="common">Bloodfluke planorb</name>
    <name type="synonym">Freshwater snail</name>
    <dbReference type="NCBI Taxonomy" id="112525"/>
    <lineage>
        <taxon>Eukaryota</taxon>
        <taxon>Metazoa</taxon>
        <taxon>Spiralia</taxon>
        <taxon>Lophotrochozoa</taxon>
        <taxon>Mollusca</taxon>
        <taxon>Gastropoda</taxon>
        <taxon>Heterobranchia</taxon>
        <taxon>Euthyneura</taxon>
        <taxon>Panpulmonata</taxon>
        <taxon>Hygrophila</taxon>
        <taxon>Lymnaeoidea</taxon>
        <taxon>Planorbidae</taxon>
        <taxon>Biomphalaria</taxon>
    </lineage>
</organism>
<keyword evidence="1" id="KW-0472">Membrane</keyword>
<proteinExistence type="predicted"/>
<reference evidence="2" key="2">
    <citation type="submission" date="2023-04" db="EMBL/GenBank/DDBJ databases">
        <authorList>
            <person name="Bu L."/>
            <person name="Lu L."/>
            <person name="Laidemitt M.R."/>
            <person name="Zhang S.M."/>
            <person name="Mutuku M."/>
            <person name="Mkoji G."/>
            <person name="Steinauer M."/>
            <person name="Loker E.S."/>
        </authorList>
    </citation>
    <scope>NUCLEOTIDE SEQUENCE</scope>
    <source>
        <strain evidence="2">KasaAsao</strain>
        <tissue evidence="2">Whole Snail</tissue>
    </source>
</reference>
<gene>
    <name evidence="2" type="ORF">Bpfe_003593</name>
</gene>
<keyword evidence="1" id="KW-1133">Transmembrane helix</keyword>